<evidence type="ECO:0000259" key="2">
    <source>
        <dbReference type="PROSITE" id="PS51819"/>
    </source>
</evidence>
<protein>
    <submittedName>
        <fullName evidence="3">VOC family protein</fullName>
    </submittedName>
</protein>
<dbReference type="AlphaFoldDB" id="A0A9D2BNC1"/>
<dbReference type="Proteomes" id="UP000886724">
    <property type="component" value="Unassembled WGS sequence"/>
</dbReference>
<dbReference type="InterPro" id="IPR029068">
    <property type="entry name" value="Glyas_Bleomycin-R_OHBP_Dase"/>
</dbReference>
<dbReference type="Pfam" id="PF00903">
    <property type="entry name" value="Glyoxalase"/>
    <property type="match status" value="1"/>
</dbReference>
<dbReference type="CDD" id="cd06587">
    <property type="entry name" value="VOC"/>
    <property type="match status" value="1"/>
</dbReference>
<evidence type="ECO:0000313" key="4">
    <source>
        <dbReference type="Proteomes" id="UP000886724"/>
    </source>
</evidence>
<evidence type="ECO:0000313" key="3">
    <source>
        <dbReference type="EMBL" id="HIX81554.1"/>
    </source>
</evidence>
<dbReference type="EMBL" id="DXET01000139">
    <property type="protein sequence ID" value="HIX81554.1"/>
    <property type="molecule type" value="Genomic_DNA"/>
</dbReference>
<evidence type="ECO:0000256" key="1">
    <source>
        <dbReference type="ARBA" id="ARBA00022723"/>
    </source>
</evidence>
<accession>A0A9D2BNC1</accession>
<reference evidence="3" key="1">
    <citation type="journal article" date="2021" name="PeerJ">
        <title>Extensive microbial diversity within the chicken gut microbiome revealed by metagenomics and culture.</title>
        <authorList>
            <person name="Gilroy R."/>
            <person name="Ravi A."/>
            <person name="Getino M."/>
            <person name="Pursley I."/>
            <person name="Horton D.L."/>
            <person name="Alikhan N.F."/>
            <person name="Baker D."/>
            <person name="Gharbi K."/>
            <person name="Hall N."/>
            <person name="Watson M."/>
            <person name="Adriaenssens E.M."/>
            <person name="Foster-Nyarko E."/>
            <person name="Jarju S."/>
            <person name="Secka A."/>
            <person name="Antonio M."/>
            <person name="Oren A."/>
            <person name="Chaudhuri R.R."/>
            <person name="La Ragione R."/>
            <person name="Hildebrand F."/>
            <person name="Pallen M.J."/>
        </authorList>
    </citation>
    <scope>NUCLEOTIDE SEQUENCE</scope>
    <source>
        <strain evidence="3">ChiGjej1B1-14440</strain>
    </source>
</reference>
<dbReference type="SUPFAM" id="SSF54593">
    <property type="entry name" value="Glyoxalase/Bleomycin resistance protein/Dihydroxybiphenyl dioxygenase"/>
    <property type="match status" value="1"/>
</dbReference>
<dbReference type="PROSITE" id="PS51819">
    <property type="entry name" value="VOC"/>
    <property type="match status" value="1"/>
</dbReference>
<keyword evidence="1" id="KW-0479">Metal-binding</keyword>
<comment type="caution">
    <text evidence="3">The sequence shown here is derived from an EMBL/GenBank/DDBJ whole genome shotgun (WGS) entry which is preliminary data.</text>
</comment>
<dbReference type="InterPro" id="IPR037523">
    <property type="entry name" value="VOC_core"/>
</dbReference>
<dbReference type="Gene3D" id="3.10.180.10">
    <property type="entry name" value="2,3-Dihydroxybiphenyl 1,2-Dioxygenase, domain 1"/>
    <property type="match status" value="1"/>
</dbReference>
<organism evidence="3 4">
    <name type="scientific">Candidatus Erysipelatoclostridium merdavium</name>
    <dbReference type="NCBI Taxonomy" id="2838566"/>
    <lineage>
        <taxon>Bacteria</taxon>
        <taxon>Bacillati</taxon>
        <taxon>Bacillota</taxon>
        <taxon>Erysipelotrichia</taxon>
        <taxon>Erysipelotrichales</taxon>
        <taxon>Erysipelotrichales incertae sedis</taxon>
    </lineage>
</organism>
<feature type="domain" description="VOC" evidence="2">
    <location>
        <begin position="5"/>
        <end position="146"/>
    </location>
</feature>
<dbReference type="GO" id="GO:0004493">
    <property type="term" value="F:methylmalonyl-CoA epimerase activity"/>
    <property type="evidence" value="ECO:0007669"/>
    <property type="project" value="TreeGrafter"/>
</dbReference>
<name>A0A9D2BNC1_9FIRM</name>
<reference evidence="3" key="2">
    <citation type="submission" date="2021-04" db="EMBL/GenBank/DDBJ databases">
        <authorList>
            <person name="Gilroy R."/>
        </authorList>
    </citation>
    <scope>NUCLEOTIDE SEQUENCE</scope>
    <source>
        <strain evidence="3">ChiGjej1B1-14440</strain>
    </source>
</reference>
<dbReference type="GO" id="GO:0046491">
    <property type="term" value="P:L-methylmalonyl-CoA metabolic process"/>
    <property type="evidence" value="ECO:0007669"/>
    <property type="project" value="TreeGrafter"/>
</dbReference>
<dbReference type="PANTHER" id="PTHR43048:SF3">
    <property type="entry name" value="METHYLMALONYL-COA EPIMERASE, MITOCHONDRIAL"/>
    <property type="match status" value="1"/>
</dbReference>
<dbReference type="InterPro" id="IPR051785">
    <property type="entry name" value="MMCE/EMCE_epimerase"/>
</dbReference>
<sequence length="169" mass="19833">MKFNNIMHVSFFTDQMDAMRDFYENKLGLKAKMIVRYEAYKNKEGHPWAKVAKERPLDICLIYIEIANGQFIELFPKADDQKEHPEYNQHLGYSHFSLTVDDIFKARDELIAAGIDIDIEPKIGNSHTWQMWIHDPDGNRIEMMQYTDESFQITGNIEDDEKLLKSLGK</sequence>
<dbReference type="GO" id="GO:0046872">
    <property type="term" value="F:metal ion binding"/>
    <property type="evidence" value="ECO:0007669"/>
    <property type="project" value="UniProtKB-KW"/>
</dbReference>
<gene>
    <name evidence="3" type="ORF">H9980_06240</name>
</gene>
<dbReference type="PANTHER" id="PTHR43048">
    <property type="entry name" value="METHYLMALONYL-COA EPIMERASE"/>
    <property type="match status" value="1"/>
</dbReference>
<dbReference type="InterPro" id="IPR004360">
    <property type="entry name" value="Glyas_Fos-R_dOase_dom"/>
</dbReference>
<proteinExistence type="predicted"/>